<comment type="caution">
    <text evidence="2">The sequence shown here is derived from an EMBL/GenBank/DDBJ whole genome shotgun (WGS) entry which is preliminary data.</text>
</comment>
<keyword evidence="1" id="KW-0732">Signal</keyword>
<feature type="signal peptide" evidence="1">
    <location>
        <begin position="1"/>
        <end position="19"/>
    </location>
</feature>
<evidence type="ECO:0000256" key="1">
    <source>
        <dbReference type="SAM" id="SignalP"/>
    </source>
</evidence>
<name>A0A6G1M380_ORBOL</name>
<organism evidence="2 3">
    <name type="scientific">Orbilia oligospora</name>
    <name type="common">Nematode-trapping fungus</name>
    <name type="synonym">Arthrobotrys oligospora</name>
    <dbReference type="NCBI Taxonomy" id="2813651"/>
    <lineage>
        <taxon>Eukaryota</taxon>
        <taxon>Fungi</taxon>
        <taxon>Dikarya</taxon>
        <taxon>Ascomycota</taxon>
        <taxon>Pezizomycotina</taxon>
        <taxon>Orbiliomycetes</taxon>
        <taxon>Orbiliales</taxon>
        <taxon>Orbiliaceae</taxon>
        <taxon>Orbilia</taxon>
    </lineage>
</organism>
<dbReference type="AlphaFoldDB" id="A0A6G1M380"/>
<reference evidence="2 3" key="1">
    <citation type="submission" date="2019-06" db="EMBL/GenBank/DDBJ databases">
        <authorList>
            <person name="Palmer J.M."/>
        </authorList>
    </citation>
    <scope>NUCLEOTIDE SEQUENCE [LARGE SCALE GENOMIC DNA]</scope>
    <source>
        <strain evidence="2 3">TWF191</strain>
    </source>
</reference>
<gene>
    <name evidence="2" type="ORF">TWF191_000736</name>
</gene>
<dbReference type="Proteomes" id="UP000483672">
    <property type="component" value="Unassembled WGS sequence"/>
</dbReference>
<proteinExistence type="predicted"/>
<evidence type="ECO:0000313" key="3">
    <source>
        <dbReference type="Proteomes" id="UP000483672"/>
    </source>
</evidence>
<evidence type="ECO:0000313" key="2">
    <source>
        <dbReference type="EMBL" id="KAF3208144.1"/>
    </source>
</evidence>
<sequence>MQLFTTILVALSLASAAIAAPHPVSEPIITRITNTDARIGEPTVTRIVNPGARTGPPTVTRITTPTCTTKFTVTTSYPPKTQRYTTTIYKTWAAIPHDLDCKGCELQVITKTINTSRRPDATVTRESTLTRVPMCYFFPTPRP</sequence>
<feature type="chain" id="PRO_5041134488" evidence="1">
    <location>
        <begin position="20"/>
        <end position="143"/>
    </location>
</feature>
<accession>A0A6G1M380</accession>
<protein>
    <submittedName>
        <fullName evidence="2">Uncharacterized protein</fullName>
    </submittedName>
</protein>
<dbReference type="EMBL" id="WIPF01000109">
    <property type="protein sequence ID" value="KAF3208144.1"/>
    <property type="molecule type" value="Genomic_DNA"/>
</dbReference>